<gene>
    <name evidence="1" type="ORF">RDB_LOCUS36807</name>
</gene>
<dbReference type="EMBL" id="CAJMWZ010002016">
    <property type="protein sequence ID" value="CAE6447158.1"/>
    <property type="molecule type" value="Genomic_DNA"/>
</dbReference>
<organism evidence="1 2">
    <name type="scientific">Rhizoctonia solani</name>
    <dbReference type="NCBI Taxonomy" id="456999"/>
    <lineage>
        <taxon>Eukaryota</taxon>
        <taxon>Fungi</taxon>
        <taxon>Dikarya</taxon>
        <taxon>Basidiomycota</taxon>
        <taxon>Agaricomycotina</taxon>
        <taxon>Agaricomycetes</taxon>
        <taxon>Cantharellales</taxon>
        <taxon>Ceratobasidiaceae</taxon>
        <taxon>Rhizoctonia</taxon>
    </lineage>
</organism>
<accession>A0A8H3B4C9</accession>
<evidence type="ECO:0000313" key="2">
    <source>
        <dbReference type="Proteomes" id="UP000663850"/>
    </source>
</evidence>
<protein>
    <submittedName>
        <fullName evidence="1">Uncharacterized protein</fullName>
    </submittedName>
</protein>
<sequence>VGPERCALNTNETSTAPAIRKAVEKFLNDLYERPLPVPHGEQPYILTSGMVRNIMFTNMYRPRGWPTLAEQIAAGIRGDGAPIMNAMLNTIELNTTKKAQTAMAIEAVTCVDGPELYGVEPHKVVEAIIEENVLTYEQVSTHFAGVEVSPVHLNWLAVQYLRRGFQGFHVPPLEVAGG</sequence>
<name>A0A8H3B4C9_9AGAM</name>
<reference evidence="1" key="1">
    <citation type="submission" date="2021-01" db="EMBL/GenBank/DDBJ databases">
        <authorList>
            <person name="Kaushik A."/>
        </authorList>
    </citation>
    <scope>NUCLEOTIDE SEQUENCE</scope>
    <source>
        <strain evidence="1">Type strain: AG8-Rh-89/</strain>
    </source>
</reference>
<proteinExistence type="predicted"/>
<dbReference type="AlphaFoldDB" id="A0A8H3B4C9"/>
<feature type="non-terminal residue" evidence="1">
    <location>
        <position position="1"/>
    </location>
</feature>
<evidence type="ECO:0000313" key="1">
    <source>
        <dbReference type="EMBL" id="CAE6447158.1"/>
    </source>
</evidence>
<comment type="caution">
    <text evidence="1">The sequence shown here is derived from an EMBL/GenBank/DDBJ whole genome shotgun (WGS) entry which is preliminary data.</text>
</comment>
<dbReference type="Proteomes" id="UP000663850">
    <property type="component" value="Unassembled WGS sequence"/>
</dbReference>